<proteinExistence type="predicted"/>
<feature type="compositionally biased region" description="Gly residues" evidence="1">
    <location>
        <begin position="114"/>
        <end position="132"/>
    </location>
</feature>
<name>A0A8K0KRR3_LADFU</name>
<comment type="caution">
    <text evidence="2">The sequence shown here is derived from an EMBL/GenBank/DDBJ whole genome shotgun (WGS) entry which is preliminary data.</text>
</comment>
<reference evidence="2" key="1">
    <citation type="submission" date="2013-04" db="EMBL/GenBank/DDBJ databases">
        <authorList>
            <person name="Qu J."/>
            <person name="Murali S.C."/>
            <person name="Bandaranaike D."/>
            <person name="Bellair M."/>
            <person name="Blankenburg K."/>
            <person name="Chao H."/>
            <person name="Dinh H."/>
            <person name="Doddapaneni H."/>
            <person name="Downs B."/>
            <person name="Dugan-Rocha S."/>
            <person name="Elkadiri S."/>
            <person name="Gnanaolivu R.D."/>
            <person name="Hernandez B."/>
            <person name="Javaid M."/>
            <person name="Jayaseelan J.C."/>
            <person name="Lee S."/>
            <person name="Li M."/>
            <person name="Ming W."/>
            <person name="Munidasa M."/>
            <person name="Muniz J."/>
            <person name="Nguyen L."/>
            <person name="Ongeri F."/>
            <person name="Osuji N."/>
            <person name="Pu L.-L."/>
            <person name="Puazo M."/>
            <person name="Qu C."/>
            <person name="Quiroz J."/>
            <person name="Raj R."/>
            <person name="Weissenberger G."/>
            <person name="Xin Y."/>
            <person name="Zou X."/>
            <person name="Han Y."/>
            <person name="Richards S."/>
            <person name="Worley K."/>
            <person name="Muzny D."/>
            <person name="Gibbs R."/>
        </authorList>
    </citation>
    <scope>NUCLEOTIDE SEQUENCE</scope>
    <source>
        <strain evidence="2">Sampled in the wild</strain>
    </source>
</reference>
<sequence>MVEVRSGSRCGEISLGIVASSAICEGEAASGTASDTISLSASSFDASPSAKSTISCSSGSSGALCTATVTNVGEGAESLFISGGAISWGRTSSTSEKSTRRSGALLGNEDSGAGEWGAGMTGVGIRGVGSKGGGREEVGEGGIGEEEGGGTEGGEGGGRGEGGGIEGVGGGRRRVEAGMSSISDASVESSVCNRGVCSSELQPAPLPPAAKTDGDGGEGGGGAEGASDDDGLSLEGTFSDLPSTSDTADCLPPRKTDRREVFDPSDLPRKLSLPGAAIGVIRVIPPPPDLFHHFGNQRTKSALISTQFRSPLLNLVLRGRA</sequence>
<evidence type="ECO:0000313" key="2">
    <source>
        <dbReference type="EMBL" id="KAG8237088.1"/>
    </source>
</evidence>
<evidence type="ECO:0000256" key="1">
    <source>
        <dbReference type="SAM" id="MobiDB-lite"/>
    </source>
</evidence>
<dbReference type="EMBL" id="KZ309123">
    <property type="protein sequence ID" value="KAG8237088.1"/>
    <property type="molecule type" value="Genomic_DNA"/>
</dbReference>
<accession>A0A8K0KRR3</accession>
<reference evidence="2" key="2">
    <citation type="submission" date="2017-10" db="EMBL/GenBank/DDBJ databases">
        <title>Ladona fulva Genome sequencing and assembly.</title>
        <authorList>
            <person name="Murali S."/>
            <person name="Richards S."/>
            <person name="Bandaranaike D."/>
            <person name="Bellair M."/>
            <person name="Blankenburg K."/>
            <person name="Chao H."/>
            <person name="Dinh H."/>
            <person name="Doddapaneni H."/>
            <person name="Dugan-Rocha S."/>
            <person name="Elkadiri S."/>
            <person name="Gnanaolivu R."/>
            <person name="Hernandez B."/>
            <person name="Skinner E."/>
            <person name="Javaid M."/>
            <person name="Lee S."/>
            <person name="Li M."/>
            <person name="Ming W."/>
            <person name="Munidasa M."/>
            <person name="Muniz J."/>
            <person name="Nguyen L."/>
            <person name="Hughes D."/>
            <person name="Osuji N."/>
            <person name="Pu L.-L."/>
            <person name="Puazo M."/>
            <person name="Qu C."/>
            <person name="Quiroz J."/>
            <person name="Raj R."/>
            <person name="Weissenberger G."/>
            <person name="Xin Y."/>
            <person name="Zou X."/>
            <person name="Han Y."/>
            <person name="Worley K."/>
            <person name="Muzny D."/>
            <person name="Gibbs R."/>
        </authorList>
    </citation>
    <scope>NUCLEOTIDE SEQUENCE</scope>
    <source>
        <strain evidence="2">Sampled in the wild</strain>
    </source>
</reference>
<feature type="region of interest" description="Disordered" evidence="1">
    <location>
        <begin position="87"/>
        <end position="172"/>
    </location>
</feature>
<protein>
    <submittedName>
        <fullName evidence="2">Uncharacterized protein</fullName>
    </submittedName>
</protein>
<feature type="compositionally biased region" description="Basic and acidic residues" evidence="1">
    <location>
        <begin position="252"/>
        <end position="268"/>
    </location>
</feature>
<evidence type="ECO:0000313" key="3">
    <source>
        <dbReference type="Proteomes" id="UP000792457"/>
    </source>
</evidence>
<gene>
    <name evidence="2" type="ORF">J437_LFUL017366</name>
</gene>
<dbReference type="Proteomes" id="UP000792457">
    <property type="component" value="Unassembled WGS sequence"/>
</dbReference>
<organism evidence="2 3">
    <name type="scientific">Ladona fulva</name>
    <name type="common">Scarce chaser dragonfly</name>
    <name type="synonym">Libellula fulva</name>
    <dbReference type="NCBI Taxonomy" id="123851"/>
    <lineage>
        <taxon>Eukaryota</taxon>
        <taxon>Metazoa</taxon>
        <taxon>Ecdysozoa</taxon>
        <taxon>Arthropoda</taxon>
        <taxon>Hexapoda</taxon>
        <taxon>Insecta</taxon>
        <taxon>Pterygota</taxon>
        <taxon>Palaeoptera</taxon>
        <taxon>Odonata</taxon>
        <taxon>Epiprocta</taxon>
        <taxon>Anisoptera</taxon>
        <taxon>Libelluloidea</taxon>
        <taxon>Libellulidae</taxon>
        <taxon>Ladona</taxon>
    </lineage>
</organism>
<feature type="compositionally biased region" description="Gly residues" evidence="1">
    <location>
        <begin position="150"/>
        <end position="170"/>
    </location>
</feature>
<keyword evidence="3" id="KW-1185">Reference proteome</keyword>
<feature type="region of interest" description="Disordered" evidence="1">
    <location>
        <begin position="198"/>
        <end position="268"/>
    </location>
</feature>
<dbReference type="AlphaFoldDB" id="A0A8K0KRR3"/>